<dbReference type="PANTHER" id="PTHR10566:SF113">
    <property type="entry name" value="PROTEIN ACTIVITY OF BC1 COMPLEX KINASE 7, CHLOROPLASTIC"/>
    <property type="match status" value="1"/>
</dbReference>
<evidence type="ECO:0000256" key="1">
    <source>
        <dbReference type="ARBA" id="ARBA00009670"/>
    </source>
</evidence>
<evidence type="ECO:0000259" key="3">
    <source>
        <dbReference type="Pfam" id="PF03109"/>
    </source>
</evidence>
<dbReference type="InterPro" id="IPR004147">
    <property type="entry name" value="ABC1_dom"/>
</dbReference>
<proteinExistence type="inferred from homology"/>
<evidence type="ECO:0000313" key="5">
    <source>
        <dbReference type="Proteomes" id="UP000245890"/>
    </source>
</evidence>
<accession>A0A2U0SAI8</accession>
<dbReference type="RefSeq" id="WP_116467843.1">
    <property type="nucleotide sequence ID" value="NZ_QENQ01000001.1"/>
</dbReference>
<keyword evidence="2" id="KW-1133">Transmembrane helix</keyword>
<organism evidence="4 5">
    <name type="scientific">Sphingomonas pokkalii</name>
    <dbReference type="NCBI Taxonomy" id="2175090"/>
    <lineage>
        <taxon>Bacteria</taxon>
        <taxon>Pseudomonadati</taxon>
        <taxon>Pseudomonadota</taxon>
        <taxon>Alphaproteobacteria</taxon>
        <taxon>Sphingomonadales</taxon>
        <taxon>Sphingomonadaceae</taxon>
        <taxon>Sphingomonas</taxon>
    </lineage>
</organism>
<comment type="caution">
    <text evidence="4">The sequence shown here is derived from an EMBL/GenBank/DDBJ whole genome shotgun (WGS) entry which is preliminary data.</text>
</comment>
<protein>
    <recommendedName>
        <fullName evidence="3">ABC1 atypical kinase-like domain-containing protein</fullName>
    </recommendedName>
</protein>
<dbReference type="PANTHER" id="PTHR10566">
    <property type="entry name" value="CHAPERONE-ACTIVITY OF BC1 COMPLEX CABC1 -RELATED"/>
    <property type="match status" value="1"/>
</dbReference>
<keyword evidence="2" id="KW-0472">Membrane</keyword>
<feature type="transmembrane region" description="Helical" evidence="2">
    <location>
        <begin position="16"/>
        <end position="38"/>
    </location>
</feature>
<sequence>MLRSKLSAASIDVLRLLRLFVVLGGFAIPAIAGVLLGHPPSAQQLGQRMRHAFERMGLTYVKLGQFLAMRFDLFPEAFCAELAQLFDDVAPMPAEQARRVLEQALGAAPETIFERFDTEPMAAASVAQVHRARTRAGEDIAIKLQRYGIARIFAADMRNLVRLAHVIDRLGVIGAQSAVEAVCEFERFTAQELDFHKEGETAERLRARAGPHEYAPRILWEYTSERVLAMELIRGHRLSDVIAGRAVGLSEDELDSAARNLARACLRQLFETGFFHADPHPGNIFIVDNGTICFIDFGIFGELPRSRREALAGYIEDVATGSFASAYRRFQTILTPSPATDYRGLRQDIGRIFRSWHAALSDSSAPTQERYLGKYVGDFMEAVRRNHVGMSIDTLLFWRTLITLDATAMQFRQSFDLLAVIREFFQEMRPNPLLAGLAAATRPAAVLDALDWCAGLPDAAGALLADPATPALIDEADARDRRQANRDTVLLVLAALGLASVMLFATGAGLVSTAPLLLAGLGLLLARPRVRWAR</sequence>
<dbReference type="InterPro" id="IPR011009">
    <property type="entry name" value="Kinase-like_dom_sf"/>
</dbReference>
<dbReference type="EMBL" id="QENQ01000001">
    <property type="protein sequence ID" value="PVX28393.1"/>
    <property type="molecule type" value="Genomic_DNA"/>
</dbReference>
<dbReference type="OrthoDB" id="9795390at2"/>
<dbReference type="CDD" id="cd05121">
    <property type="entry name" value="ABC1_ADCK3-like"/>
    <property type="match status" value="1"/>
</dbReference>
<keyword evidence="5" id="KW-1185">Reference proteome</keyword>
<gene>
    <name evidence="4" type="ORF">DD559_02755</name>
</gene>
<dbReference type="Gene3D" id="1.10.510.10">
    <property type="entry name" value="Transferase(Phosphotransferase) domain 1"/>
    <property type="match status" value="1"/>
</dbReference>
<dbReference type="SUPFAM" id="SSF56112">
    <property type="entry name" value="Protein kinase-like (PK-like)"/>
    <property type="match status" value="1"/>
</dbReference>
<evidence type="ECO:0000313" key="4">
    <source>
        <dbReference type="EMBL" id="PVX28393.1"/>
    </source>
</evidence>
<dbReference type="AlphaFoldDB" id="A0A2U0SAI8"/>
<feature type="transmembrane region" description="Helical" evidence="2">
    <location>
        <begin position="510"/>
        <end position="526"/>
    </location>
</feature>
<keyword evidence="2" id="KW-0812">Transmembrane</keyword>
<feature type="domain" description="ABC1 atypical kinase-like" evidence="3">
    <location>
        <begin position="85"/>
        <end position="320"/>
    </location>
</feature>
<dbReference type="Proteomes" id="UP000245890">
    <property type="component" value="Unassembled WGS sequence"/>
</dbReference>
<dbReference type="Pfam" id="PF03109">
    <property type="entry name" value="ABC1"/>
    <property type="match status" value="1"/>
</dbReference>
<evidence type="ECO:0000256" key="2">
    <source>
        <dbReference type="SAM" id="Phobius"/>
    </source>
</evidence>
<name>A0A2U0SAI8_9SPHN</name>
<reference evidence="4 5" key="1">
    <citation type="submission" date="2018-05" db="EMBL/GenBank/DDBJ databases">
        <title>Description of Sphingomonas pokkalii sp nov, isolated from the rhizosphere of saline tolerant pokkali rice and its draft genome analysis.</title>
        <authorList>
            <person name="Menon R."/>
            <person name="Kumari S."/>
            <person name="Rameshkumar N."/>
        </authorList>
    </citation>
    <scope>NUCLEOTIDE SEQUENCE [LARGE SCALE GENOMIC DNA]</scope>
    <source>
        <strain evidence="4 5">L3B27</strain>
    </source>
</reference>
<comment type="similarity">
    <text evidence="1">Belongs to the protein kinase superfamily. ADCK protein kinase family.</text>
</comment>
<dbReference type="InterPro" id="IPR050154">
    <property type="entry name" value="UbiB_kinase"/>
</dbReference>